<sequence>MEEEDLAGKRRQRGDGGRQLHGIDAVKSGHTGSGAQPAAQPDAVAVDPLPRRIVDADTGVVLPVAPRRGDEIRGGLGAAPFLEKVLQAEGERMAAAAAANPAEERVVSGQPADNLEEECARDRDVHGAVLSGGRDAGGHRQRVPLRSPPPLLDRSAARGGKPPSARHRSVRTTFLDQICRASSGNSDAFWSAADRPKPIDFWRGSSDGCEGWRSLVRAIVLPPRAIGPWGMDTGGMKPAGARQFETARTHPCIEASETKAFAKALLAANRARDGILSDVGFADATWMLLLDLFVSQAHDGRLSLSDLYTSIDAPKATTLRTIGRLVDQGHLQTEADPRDGRRTLVRLTEETYRQMSEVVEEIRGIIANARSEV</sequence>
<dbReference type="AlphaFoldDB" id="A0A246JYU3"/>
<organism evidence="3 4">
    <name type="scientific">Sphingopyxis bauzanensis</name>
    <dbReference type="NCBI Taxonomy" id="651663"/>
    <lineage>
        <taxon>Bacteria</taxon>
        <taxon>Pseudomonadati</taxon>
        <taxon>Pseudomonadota</taxon>
        <taxon>Alphaproteobacteria</taxon>
        <taxon>Sphingomonadales</taxon>
        <taxon>Sphingomonadaceae</taxon>
        <taxon>Sphingopyxis</taxon>
    </lineage>
</organism>
<evidence type="ECO:0000313" key="3">
    <source>
        <dbReference type="EMBL" id="OWQ97702.1"/>
    </source>
</evidence>
<evidence type="ECO:0000259" key="2">
    <source>
        <dbReference type="SMART" id="SM00347"/>
    </source>
</evidence>
<dbReference type="SMART" id="SM00347">
    <property type="entry name" value="HTH_MARR"/>
    <property type="match status" value="1"/>
</dbReference>
<name>A0A246JYU3_9SPHN</name>
<feature type="region of interest" description="Disordered" evidence="1">
    <location>
        <begin position="1"/>
        <end position="44"/>
    </location>
</feature>
<accession>A0A246JYU3</accession>
<dbReference type="Pfam" id="PF13463">
    <property type="entry name" value="HTH_27"/>
    <property type="match status" value="1"/>
</dbReference>
<dbReference type="InterPro" id="IPR036388">
    <property type="entry name" value="WH-like_DNA-bd_sf"/>
</dbReference>
<evidence type="ECO:0000256" key="1">
    <source>
        <dbReference type="SAM" id="MobiDB-lite"/>
    </source>
</evidence>
<dbReference type="Gene3D" id="1.10.10.10">
    <property type="entry name" value="Winged helix-like DNA-binding domain superfamily/Winged helix DNA-binding domain"/>
    <property type="match status" value="1"/>
</dbReference>
<reference evidence="3 4" key="1">
    <citation type="journal article" date="2010" name="Int. J. Syst. Evol. Microbiol.">
        <title>Sphingopyxis bauzanensis sp. nov., a psychrophilic bacterium isolated from soil.</title>
        <authorList>
            <person name="Zhang D.C."/>
            <person name="Liu H.C."/>
            <person name="Xin Y.H."/>
            <person name="Zhou Y.G."/>
            <person name="Schinner F."/>
            <person name="Margesin R."/>
        </authorList>
    </citation>
    <scope>NUCLEOTIDE SEQUENCE [LARGE SCALE GENOMIC DNA]</scope>
    <source>
        <strain evidence="3 4">DSM 22271</strain>
    </source>
</reference>
<dbReference type="InterPro" id="IPR036390">
    <property type="entry name" value="WH_DNA-bd_sf"/>
</dbReference>
<comment type="caution">
    <text evidence="3">The sequence shown here is derived from an EMBL/GenBank/DDBJ whole genome shotgun (WGS) entry which is preliminary data.</text>
</comment>
<dbReference type="SUPFAM" id="SSF46785">
    <property type="entry name" value="Winged helix' DNA-binding domain"/>
    <property type="match status" value="1"/>
</dbReference>
<gene>
    <name evidence="3" type="ORF">CDQ92_11265</name>
</gene>
<dbReference type="GO" id="GO:0003700">
    <property type="term" value="F:DNA-binding transcription factor activity"/>
    <property type="evidence" value="ECO:0007669"/>
    <property type="project" value="InterPro"/>
</dbReference>
<evidence type="ECO:0000313" key="4">
    <source>
        <dbReference type="Proteomes" id="UP000197361"/>
    </source>
</evidence>
<feature type="domain" description="HTH marR-type" evidence="2">
    <location>
        <begin position="274"/>
        <end position="373"/>
    </location>
</feature>
<dbReference type="Proteomes" id="UP000197361">
    <property type="component" value="Unassembled WGS sequence"/>
</dbReference>
<keyword evidence="4" id="KW-1185">Reference proteome</keyword>
<dbReference type="EMBL" id="NISK01000002">
    <property type="protein sequence ID" value="OWQ97702.1"/>
    <property type="molecule type" value="Genomic_DNA"/>
</dbReference>
<proteinExistence type="predicted"/>
<dbReference type="InterPro" id="IPR000835">
    <property type="entry name" value="HTH_MarR-typ"/>
</dbReference>
<feature type="compositionally biased region" description="Low complexity" evidence="1">
    <location>
        <begin position="35"/>
        <end position="44"/>
    </location>
</feature>
<protein>
    <recommendedName>
        <fullName evidence="2">HTH marR-type domain-containing protein</fullName>
    </recommendedName>
</protein>
<feature type="region of interest" description="Disordered" evidence="1">
    <location>
        <begin position="130"/>
        <end position="169"/>
    </location>
</feature>